<keyword evidence="1" id="KW-0812">Transmembrane</keyword>
<protein>
    <submittedName>
        <fullName evidence="2">Uncharacterized protein</fullName>
    </submittedName>
</protein>
<keyword evidence="1" id="KW-1133">Transmembrane helix</keyword>
<evidence type="ECO:0000313" key="3">
    <source>
        <dbReference type="Proteomes" id="UP000219338"/>
    </source>
</evidence>
<feature type="transmembrane region" description="Helical" evidence="1">
    <location>
        <begin position="16"/>
        <end position="36"/>
    </location>
</feature>
<dbReference type="Proteomes" id="UP000219338">
    <property type="component" value="Unassembled WGS sequence"/>
</dbReference>
<sequence>MATLVVTTTVLRTRRLAPAATVIAIAVVLVDVLASWSPTTSSTRWTSRMTTTAPSPTVTQAFHGVLRLLVRVTIIVVATSTGAFLNVLRSLILTFPFVIILLAPTLVLSLILLTMATRATLVLPPPPMTVIVVE</sequence>
<keyword evidence="3" id="KW-1185">Reference proteome</keyword>
<organism evidence="2 3">
    <name type="scientific">Armillaria ostoyae</name>
    <name type="common">Armillaria root rot fungus</name>
    <dbReference type="NCBI Taxonomy" id="47428"/>
    <lineage>
        <taxon>Eukaryota</taxon>
        <taxon>Fungi</taxon>
        <taxon>Dikarya</taxon>
        <taxon>Basidiomycota</taxon>
        <taxon>Agaricomycotina</taxon>
        <taxon>Agaricomycetes</taxon>
        <taxon>Agaricomycetidae</taxon>
        <taxon>Agaricales</taxon>
        <taxon>Marasmiineae</taxon>
        <taxon>Physalacriaceae</taxon>
        <taxon>Armillaria</taxon>
    </lineage>
</organism>
<evidence type="ECO:0000256" key="1">
    <source>
        <dbReference type="SAM" id="Phobius"/>
    </source>
</evidence>
<reference evidence="3" key="1">
    <citation type="journal article" date="2017" name="Nat. Ecol. Evol.">
        <title>Genome expansion and lineage-specific genetic innovations in the forest pathogenic fungi Armillaria.</title>
        <authorList>
            <person name="Sipos G."/>
            <person name="Prasanna A.N."/>
            <person name="Walter M.C."/>
            <person name="O'Connor E."/>
            <person name="Balint B."/>
            <person name="Krizsan K."/>
            <person name="Kiss B."/>
            <person name="Hess J."/>
            <person name="Varga T."/>
            <person name="Slot J."/>
            <person name="Riley R."/>
            <person name="Boka B."/>
            <person name="Rigling D."/>
            <person name="Barry K."/>
            <person name="Lee J."/>
            <person name="Mihaltcheva S."/>
            <person name="LaButti K."/>
            <person name="Lipzen A."/>
            <person name="Waldron R."/>
            <person name="Moloney N.M."/>
            <person name="Sperisen C."/>
            <person name="Kredics L."/>
            <person name="Vagvoelgyi C."/>
            <person name="Patrignani A."/>
            <person name="Fitzpatrick D."/>
            <person name="Nagy I."/>
            <person name="Doyle S."/>
            <person name="Anderson J.B."/>
            <person name="Grigoriev I.V."/>
            <person name="Gueldener U."/>
            <person name="Muensterkoetter M."/>
            <person name="Nagy L.G."/>
        </authorList>
    </citation>
    <scope>NUCLEOTIDE SEQUENCE [LARGE SCALE GENOMIC DNA]</scope>
    <source>
        <strain evidence="3">C18/9</strain>
    </source>
</reference>
<dbReference type="EMBL" id="FUEG01000002">
    <property type="protein sequence ID" value="SJL00836.1"/>
    <property type="molecule type" value="Genomic_DNA"/>
</dbReference>
<gene>
    <name evidence="2" type="ORF">ARMOST_04150</name>
</gene>
<evidence type="ECO:0000313" key="2">
    <source>
        <dbReference type="EMBL" id="SJL00836.1"/>
    </source>
</evidence>
<accession>A0A284QWI4</accession>
<proteinExistence type="predicted"/>
<feature type="transmembrane region" description="Helical" evidence="1">
    <location>
        <begin position="95"/>
        <end position="116"/>
    </location>
</feature>
<dbReference type="AlphaFoldDB" id="A0A284QWI4"/>
<keyword evidence="1" id="KW-0472">Membrane</keyword>
<feature type="transmembrane region" description="Helical" evidence="1">
    <location>
        <begin position="68"/>
        <end position="88"/>
    </location>
</feature>
<name>A0A284QWI4_ARMOS</name>